<dbReference type="GO" id="GO:0016887">
    <property type="term" value="F:ATP hydrolysis activity"/>
    <property type="evidence" value="ECO:0007669"/>
    <property type="project" value="TreeGrafter"/>
</dbReference>
<evidence type="ECO:0000313" key="6">
    <source>
        <dbReference type="Proteomes" id="UP001253193"/>
    </source>
</evidence>
<organism evidence="5 6">
    <name type="scientific">Vibrio parahaemolyticus</name>
    <dbReference type="NCBI Taxonomy" id="670"/>
    <lineage>
        <taxon>Bacteria</taxon>
        <taxon>Pseudomonadati</taxon>
        <taxon>Pseudomonadota</taxon>
        <taxon>Gammaproteobacteria</taxon>
        <taxon>Vibrionales</taxon>
        <taxon>Vibrionaceae</taxon>
        <taxon>Vibrio</taxon>
    </lineage>
</organism>
<proteinExistence type="inferred from homology"/>
<gene>
    <name evidence="5" type="ORF">QX249_09625</name>
</gene>
<dbReference type="InterPro" id="IPR003593">
    <property type="entry name" value="AAA+_ATPase"/>
</dbReference>
<dbReference type="Proteomes" id="UP001253193">
    <property type="component" value="Unassembled WGS sequence"/>
</dbReference>
<dbReference type="SMART" id="SM00382">
    <property type="entry name" value="AAA"/>
    <property type="match status" value="1"/>
</dbReference>
<evidence type="ECO:0000259" key="4">
    <source>
        <dbReference type="SMART" id="SM00382"/>
    </source>
</evidence>
<reference evidence="5" key="1">
    <citation type="submission" date="2023-06" db="EMBL/GenBank/DDBJ databases">
        <title>Genomic Diversity of Vibrio spp. and Metagenomic Analysis of Pathogens in Florida Gulf Coastal Waters Following Hurricane Ian.</title>
        <authorList>
            <person name="Brumfield K.D."/>
        </authorList>
    </citation>
    <scope>NUCLEOTIDE SEQUENCE</scope>
    <source>
        <strain evidence="5">WBS2B-138</strain>
    </source>
</reference>
<protein>
    <submittedName>
        <fullName evidence="5">ATPase, T2SS/T4P/T4SS family</fullName>
    </submittedName>
</protein>
<keyword evidence="2" id="KW-0547">Nucleotide-binding</keyword>
<dbReference type="Gene3D" id="3.40.50.300">
    <property type="entry name" value="P-loop containing nucleotide triphosphate hydrolases"/>
    <property type="match status" value="1"/>
</dbReference>
<evidence type="ECO:0000256" key="3">
    <source>
        <dbReference type="ARBA" id="ARBA00022840"/>
    </source>
</evidence>
<name>A0AAW8PZQ7_VIBPH</name>
<dbReference type="EMBL" id="JAUHGG010000003">
    <property type="protein sequence ID" value="MDS1820915.1"/>
    <property type="molecule type" value="Genomic_DNA"/>
</dbReference>
<evidence type="ECO:0000256" key="1">
    <source>
        <dbReference type="ARBA" id="ARBA00006611"/>
    </source>
</evidence>
<dbReference type="RefSeq" id="WP_311019698.1">
    <property type="nucleotide sequence ID" value="NZ_JAUHGG010000003.1"/>
</dbReference>
<comment type="caution">
    <text evidence="5">The sequence shown here is derived from an EMBL/GenBank/DDBJ whole genome shotgun (WGS) entry which is preliminary data.</text>
</comment>
<dbReference type="SUPFAM" id="SSF52540">
    <property type="entry name" value="P-loop containing nucleoside triphosphate hydrolases"/>
    <property type="match status" value="1"/>
</dbReference>
<dbReference type="Pfam" id="PF00437">
    <property type="entry name" value="T2SSE"/>
    <property type="match status" value="1"/>
</dbReference>
<dbReference type="GO" id="GO:0005886">
    <property type="term" value="C:plasma membrane"/>
    <property type="evidence" value="ECO:0007669"/>
    <property type="project" value="TreeGrafter"/>
</dbReference>
<dbReference type="AlphaFoldDB" id="A0AAW8PZQ7"/>
<keyword evidence="3" id="KW-0067">ATP-binding</keyword>
<feature type="domain" description="AAA+ ATPase" evidence="4">
    <location>
        <begin position="124"/>
        <end position="259"/>
    </location>
</feature>
<sequence length="326" mass="36465">MNQPKAVISESEVLDFSDIYIHLKEPETKSYMFFKRIRQTVDVNADSAPHIKKMADIIKKKHEETKQLSFRVAYLKRLYRVTMIKSVDGTMAECRAQPRQLIPLNKLGLPPQVKNWTLNERLCKGGLILVVGAVGSGKTTTCAAIAKARVELFGGVLLTIEDPAELPMHGRIGNGLCVQYEIETKEDFLEAGRLALRCYPADKAGIMFIGEIRDSKSASLALRASLDGRLVVATMHGDSVISALQRLISYTTEEMSINEAYSLLQNGFRLCLHQEWDAGQLKVQFLADTQTAAKTIKQQKIDLLGSELYAQQTKLINNEPIKLREI</sequence>
<dbReference type="GO" id="GO:0005524">
    <property type="term" value="F:ATP binding"/>
    <property type="evidence" value="ECO:0007669"/>
    <property type="project" value="UniProtKB-KW"/>
</dbReference>
<dbReference type="PANTHER" id="PTHR30258:SF3">
    <property type="entry name" value="SLL1921 PROTEIN"/>
    <property type="match status" value="1"/>
</dbReference>
<evidence type="ECO:0000256" key="2">
    <source>
        <dbReference type="ARBA" id="ARBA00022741"/>
    </source>
</evidence>
<dbReference type="InterPro" id="IPR001482">
    <property type="entry name" value="T2SS/T4SS_dom"/>
</dbReference>
<comment type="similarity">
    <text evidence="1">Belongs to the GSP E family.</text>
</comment>
<dbReference type="PANTHER" id="PTHR30258">
    <property type="entry name" value="TYPE II SECRETION SYSTEM PROTEIN GSPE-RELATED"/>
    <property type="match status" value="1"/>
</dbReference>
<dbReference type="InterPro" id="IPR027417">
    <property type="entry name" value="P-loop_NTPase"/>
</dbReference>
<accession>A0AAW8PZQ7</accession>
<evidence type="ECO:0000313" key="5">
    <source>
        <dbReference type="EMBL" id="MDS1820915.1"/>
    </source>
</evidence>